<accession>A0A238WEM3</accession>
<dbReference type="Gene3D" id="2.60.40.3140">
    <property type="match status" value="1"/>
</dbReference>
<sequence>MIRIIKTPIIFLLFSTLLYSQDYSFSVSKIPENLTSNANSVIRFQDISIEIQAQDKMIFKVKTAVTVLNKLGDQHKYISVDFDKNQKIKEIKTLVYDAFGNEIEKVKSKEYEEVSAVDGSTLYGDSKVLYYRYVPTVYPYTIYSEYEIETINTGFVPDWRPISSYLTAVESSTYNLVSAEGLKVRFKEKNFEDYTIEKETSETSLSFKIENIPAIKREPYSPRLAEITPVLITGLYKFNLEGIKGEAANWSEFGKWQYDYLKAGNDHLLASTKMEVSKLVEGINDPIEKAKIIYKYVQDRTRYISVQVGIGGWMPIPADVVHRLGYGDCKGLTNYTKTLLDAVGIESYYTVIWAGDNSKDIDKDFFSMQGNHIILNLPTEKEDIWLECTNQKVPFGYLGDFTDDRDALVITPNGGIIKHTQRYAPEDNYQHTKGSFEIDANGTIKAQVKINSKGTQYMDNLLRNDGESQQELENLFKEYLSYINNIKFSKIEVFNNREAMAFEEEIEFSATNYATTSGSEMLIPINAFNRNSAIPNRVRNRKLPFEISHGYVDVDEIEITLPSTLQVVYVPENKLIESDYGEYIVEVSKIDEYNYLYKRTIRIEEGKHPKEDYDLYRTFRKNIRKYDNSKIVLKSK</sequence>
<keyword evidence="1" id="KW-0645">Protease</keyword>
<dbReference type="GO" id="GO:0008233">
    <property type="term" value="F:peptidase activity"/>
    <property type="evidence" value="ECO:0007669"/>
    <property type="project" value="UniProtKB-KW"/>
</dbReference>
<organism evidence="1 2">
    <name type="scientific">Lutibacter agarilyticus</name>
    <dbReference type="NCBI Taxonomy" id="1109740"/>
    <lineage>
        <taxon>Bacteria</taxon>
        <taxon>Pseudomonadati</taxon>
        <taxon>Bacteroidota</taxon>
        <taxon>Flavobacteriia</taxon>
        <taxon>Flavobacteriales</taxon>
        <taxon>Flavobacteriaceae</taxon>
        <taxon>Lutibacter</taxon>
    </lineage>
</organism>
<dbReference type="EMBL" id="FZNT01000003">
    <property type="protein sequence ID" value="SNR44109.1"/>
    <property type="molecule type" value="Genomic_DNA"/>
</dbReference>
<protein>
    <submittedName>
        <fullName evidence="1">Transglutaminase-like enzyme, putative cysteine protease</fullName>
    </submittedName>
</protein>
<dbReference type="Proteomes" id="UP000198384">
    <property type="component" value="Unassembled WGS sequence"/>
</dbReference>
<evidence type="ECO:0000313" key="2">
    <source>
        <dbReference type="Proteomes" id="UP000198384"/>
    </source>
</evidence>
<dbReference type="SUPFAM" id="SSF54001">
    <property type="entry name" value="Cysteine proteinases"/>
    <property type="match status" value="1"/>
</dbReference>
<dbReference type="InterPro" id="IPR038765">
    <property type="entry name" value="Papain-like_cys_pep_sf"/>
</dbReference>
<keyword evidence="1" id="KW-0378">Hydrolase</keyword>
<dbReference type="OrthoDB" id="8595007at2"/>
<dbReference type="GO" id="GO:0006508">
    <property type="term" value="P:proteolysis"/>
    <property type="evidence" value="ECO:0007669"/>
    <property type="project" value="UniProtKB-KW"/>
</dbReference>
<reference evidence="1 2" key="1">
    <citation type="submission" date="2017-06" db="EMBL/GenBank/DDBJ databases">
        <authorList>
            <person name="Kim H.J."/>
            <person name="Triplett B.A."/>
        </authorList>
    </citation>
    <scope>NUCLEOTIDE SEQUENCE [LARGE SCALE GENOMIC DNA]</scope>
    <source>
        <strain evidence="1 2">DSM 29150</strain>
    </source>
</reference>
<gene>
    <name evidence="1" type="ORF">SAMN06265371_10369</name>
</gene>
<keyword evidence="2" id="KW-1185">Reference proteome</keyword>
<evidence type="ECO:0000313" key="1">
    <source>
        <dbReference type="EMBL" id="SNR44109.1"/>
    </source>
</evidence>
<dbReference type="Gene3D" id="2.60.120.1130">
    <property type="match status" value="1"/>
</dbReference>
<dbReference type="AlphaFoldDB" id="A0A238WEM3"/>
<proteinExistence type="predicted"/>
<dbReference type="Gene3D" id="3.10.620.30">
    <property type="match status" value="1"/>
</dbReference>
<name>A0A238WEM3_9FLAO</name>
<dbReference type="RefSeq" id="WP_089380751.1">
    <property type="nucleotide sequence ID" value="NZ_FZNT01000003.1"/>
</dbReference>